<dbReference type="Pfam" id="PF12146">
    <property type="entry name" value="Hydrolase_4"/>
    <property type="match status" value="1"/>
</dbReference>
<reference evidence="3" key="1">
    <citation type="journal article" date="2021" name="PeerJ">
        <title>Extensive microbial diversity within the chicken gut microbiome revealed by metagenomics and culture.</title>
        <authorList>
            <person name="Gilroy R."/>
            <person name="Ravi A."/>
            <person name="Getino M."/>
            <person name="Pursley I."/>
            <person name="Horton D.L."/>
            <person name="Alikhan N.F."/>
            <person name="Baker D."/>
            <person name="Gharbi K."/>
            <person name="Hall N."/>
            <person name="Watson M."/>
            <person name="Adriaenssens E.M."/>
            <person name="Foster-Nyarko E."/>
            <person name="Jarju S."/>
            <person name="Secka A."/>
            <person name="Antonio M."/>
            <person name="Oren A."/>
            <person name="Chaudhuri R.R."/>
            <person name="La Ragione R."/>
            <person name="Hildebrand F."/>
            <person name="Pallen M.J."/>
        </authorList>
    </citation>
    <scope>NUCLEOTIDE SEQUENCE</scope>
    <source>
        <strain evidence="3">3204</strain>
    </source>
</reference>
<feature type="non-terminal residue" evidence="3">
    <location>
        <position position="262"/>
    </location>
</feature>
<organism evidence="3 4">
    <name type="scientific">Candidatus Companilactobacillus pullicola</name>
    <dbReference type="NCBI Taxonomy" id="2838523"/>
    <lineage>
        <taxon>Bacteria</taxon>
        <taxon>Bacillati</taxon>
        <taxon>Bacillota</taxon>
        <taxon>Bacilli</taxon>
        <taxon>Lactobacillales</taxon>
        <taxon>Lactobacillaceae</taxon>
        <taxon>Companilactobacillus</taxon>
    </lineage>
</organism>
<dbReference type="GO" id="GO:0052689">
    <property type="term" value="F:carboxylic ester hydrolase activity"/>
    <property type="evidence" value="ECO:0007669"/>
    <property type="project" value="UniProtKB-ARBA"/>
</dbReference>
<proteinExistence type="predicted"/>
<evidence type="ECO:0000259" key="2">
    <source>
        <dbReference type="Pfam" id="PF12146"/>
    </source>
</evidence>
<gene>
    <name evidence="3" type="ORF">H9820_07375</name>
</gene>
<dbReference type="Gene3D" id="3.40.50.1820">
    <property type="entry name" value="alpha/beta hydrolase"/>
    <property type="match status" value="1"/>
</dbReference>
<dbReference type="Proteomes" id="UP000824013">
    <property type="component" value="Unassembled WGS sequence"/>
</dbReference>
<keyword evidence="1" id="KW-0378">Hydrolase</keyword>
<comment type="caution">
    <text evidence="3">The sequence shown here is derived from an EMBL/GenBank/DDBJ whole genome shotgun (WGS) entry which is preliminary data.</text>
</comment>
<dbReference type="EMBL" id="DXCM01000051">
    <property type="protein sequence ID" value="HIY92749.1"/>
    <property type="molecule type" value="Genomic_DNA"/>
</dbReference>
<protein>
    <submittedName>
        <fullName evidence="3">Lysophospholipase</fullName>
    </submittedName>
</protein>
<evidence type="ECO:0000313" key="4">
    <source>
        <dbReference type="Proteomes" id="UP000824013"/>
    </source>
</evidence>
<dbReference type="SUPFAM" id="SSF53474">
    <property type="entry name" value="alpha/beta-Hydrolases"/>
    <property type="match status" value="1"/>
</dbReference>
<sequence>MKRIIMNVLLLGVLLMTVGCNKKSISENGNGPSAGKVTNVKTKSVNDRVWYVKYKGEDIYGHIYTAKDHPKKMPIAIVSHGLGGNYQELESYAKNLANQGYLAYSFDFPGGSYDGQSTGVKQTQMSIITEEQDLLAVKEALQKRDDTLEHQVLLVGGSQGGVVSALTASNHPQDIKGLALMYPAFSITHDAQEQYSSFDQVPKTYNLMGFTVGSNYYRNLLDMDITKTATKYKGPVLIVHGNNDDIVPIKYSRQAAHNFKNA</sequence>
<dbReference type="PANTHER" id="PTHR22946">
    <property type="entry name" value="DIENELACTONE HYDROLASE DOMAIN-CONTAINING PROTEIN-RELATED"/>
    <property type="match status" value="1"/>
</dbReference>
<dbReference type="InterPro" id="IPR050261">
    <property type="entry name" value="FrsA_esterase"/>
</dbReference>
<dbReference type="AlphaFoldDB" id="A0A9D1ZN92"/>
<accession>A0A9D1ZN92</accession>
<reference evidence="3" key="2">
    <citation type="submission" date="2021-04" db="EMBL/GenBank/DDBJ databases">
        <authorList>
            <person name="Gilroy R."/>
        </authorList>
    </citation>
    <scope>NUCLEOTIDE SEQUENCE</scope>
    <source>
        <strain evidence="3">3204</strain>
    </source>
</reference>
<evidence type="ECO:0000313" key="3">
    <source>
        <dbReference type="EMBL" id="HIY92749.1"/>
    </source>
</evidence>
<dbReference type="PANTHER" id="PTHR22946:SF9">
    <property type="entry name" value="POLYKETIDE TRANSFERASE AF380"/>
    <property type="match status" value="1"/>
</dbReference>
<dbReference type="InterPro" id="IPR029058">
    <property type="entry name" value="AB_hydrolase_fold"/>
</dbReference>
<name>A0A9D1ZN92_9LACO</name>
<dbReference type="InterPro" id="IPR022742">
    <property type="entry name" value="Hydrolase_4"/>
</dbReference>
<dbReference type="PROSITE" id="PS51257">
    <property type="entry name" value="PROKAR_LIPOPROTEIN"/>
    <property type="match status" value="1"/>
</dbReference>
<feature type="domain" description="Serine aminopeptidase S33" evidence="2">
    <location>
        <begin position="76"/>
        <end position="191"/>
    </location>
</feature>
<evidence type="ECO:0000256" key="1">
    <source>
        <dbReference type="ARBA" id="ARBA00022801"/>
    </source>
</evidence>